<evidence type="ECO:0000313" key="1">
    <source>
        <dbReference type="EMBL" id="MFB9819668.1"/>
    </source>
</evidence>
<evidence type="ECO:0008006" key="3">
    <source>
        <dbReference type="Google" id="ProtNLM"/>
    </source>
</evidence>
<comment type="caution">
    <text evidence="1">The sequence shown here is derived from an EMBL/GenBank/DDBJ whole genome shotgun (WGS) entry which is preliminary data.</text>
</comment>
<protein>
    <recommendedName>
        <fullName evidence="3">DUF11 domain-containing protein</fullName>
    </recommendedName>
</protein>
<organism evidence="1 2">
    <name type="scientific">Arthrobacter ramosus</name>
    <dbReference type="NCBI Taxonomy" id="1672"/>
    <lineage>
        <taxon>Bacteria</taxon>
        <taxon>Bacillati</taxon>
        <taxon>Actinomycetota</taxon>
        <taxon>Actinomycetes</taxon>
        <taxon>Micrococcales</taxon>
        <taxon>Micrococcaceae</taxon>
        <taxon>Arthrobacter</taxon>
    </lineage>
</organism>
<gene>
    <name evidence="1" type="ORF">ACFFP1_09160</name>
</gene>
<keyword evidence="2" id="KW-1185">Reference proteome</keyword>
<sequence length="138" mass="14952">MTRRRPLRSAPLARKKHVGNIVLVYGADKSAAGPGETIIFTAWIINDSKVLLRNVCLIPGSFTNEGMESLDYTSKPHDWDLDIGTLSSGESAMLSFSYVVSASDHRHGGELVSAMGVAGMSRGRVIRDEHDAIVALKQ</sequence>
<name>A0ABV5XY62_ARTRM</name>
<dbReference type="RefSeq" id="WP_234753953.1">
    <property type="nucleotide sequence ID" value="NZ_BAAAWN010000001.1"/>
</dbReference>
<reference evidence="1 2" key="1">
    <citation type="submission" date="2024-09" db="EMBL/GenBank/DDBJ databases">
        <authorList>
            <person name="Sun Q."/>
            <person name="Mori K."/>
        </authorList>
    </citation>
    <scope>NUCLEOTIDE SEQUENCE [LARGE SCALE GENOMIC DNA]</scope>
    <source>
        <strain evidence="1 2">JCM 1334</strain>
    </source>
</reference>
<dbReference type="EMBL" id="JBHMBC010000013">
    <property type="protein sequence ID" value="MFB9819668.1"/>
    <property type="molecule type" value="Genomic_DNA"/>
</dbReference>
<dbReference type="Proteomes" id="UP001589702">
    <property type="component" value="Unassembled WGS sequence"/>
</dbReference>
<evidence type="ECO:0000313" key="2">
    <source>
        <dbReference type="Proteomes" id="UP001589702"/>
    </source>
</evidence>
<accession>A0ABV5XY62</accession>
<proteinExistence type="predicted"/>